<evidence type="ECO:0000313" key="2">
    <source>
        <dbReference type="EMBL" id="MPN08122.1"/>
    </source>
</evidence>
<reference evidence="2" key="1">
    <citation type="submission" date="2019-08" db="EMBL/GenBank/DDBJ databases">
        <authorList>
            <person name="Kucharzyk K."/>
            <person name="Murdoch R.W."/>
            <person name="Higgins S."/>
            <person name="Loffler F."/>
        </authorList>
    </citation>
    <scope>NUCLEOTIDE SEQUENCE</scope>
</reference>
<protein>
    <recommendedName>
        <fullName evidence="1">Diacylglycerol glucosyltransferase N-terminal domain-containing protein</fullName>
    </recommendedName>
</protein>
<evidence type="ECO:0000259" key="1">
    <source>
        <dbReference type="Pfam" id="PF06925"/>
    </source>
</evidence>
<dbReference type="Pfam" id="PF06925">
    <property type="entry name" value="MGDG_synth"/>
    <property type="match status" value="1"/>
</dbReference>
<dbReference type="AlphaFoldDB" id="A0A645F3L1"/>
<dbReference type="InterPro" id="IPR009695">
    <property type="entry name" value="Diacylglyc_glucosyltr_N"/>
</dbReference>
<dbReference type="GO" id="GO:0009247">
    <property type="term" value="P:glycolipid biosynthetic process"/>
    <property type="evidence" value="ECO:0007669"/>
    <property type="project" value="InterPro"/>
</dbReference>
<comment type="caution">
    <text evidence="2">The sequence shown here is derived from an EMBL/GenBank/DDBJ whole genome shotgun (WGS) entry which is preliminary data.</text>
</comment>
<sequence length="94" mass="10622">MRTLIFSISAGDGHKKTSLAIKNHILLNNRTSEVLIVDALKYISPLLDKLIIGSYLKSIKINPKIYKKIYEIIDNSTSKVSFLKKDSIIDKLFA</sequence>
<accession>A0A645F3L1</accession>
<organism evidence="2">
    <name type="scientific">bioreactor metagenome</name>
    <dbReference type="NCBI Taxonomy" id="1076179"/>
    <lineage>
        <taxon>unclassified sequences</taxon>
        <taxon>metagenomes</taxon>
        <taxon>ecological metagenomes</taxon>
    </lineage>
</organism>
<dbReference type="EMBL" id="VSSQ01054142">
    <property type="protein sequence ID" value="MPN08122.1"/>
    <property type="molecule type" value="Genomic_DNA"/>
</dbReference>
<name>A0A645F3L1_9ZZZZ</name>
<dbReference type="GO" id="GO:0016020">
    <property type="term" value="C:membrane"/>
    <property type="evidence" value="ECO:0007669"/>
    <property type="project" value="GOC"/>
</dbReference>
<dbReference type="GO" id="GO:0016758">
    <property type="term" value="F:hexosyltransferase activity"/>
    <property type="evidence" value="ECO:0007669"/>
    <property type="project" value="InterPro"/>
</dbReference>
<feature type="domain" description="Diacylglycerol glucosyltransferase N-terminal" evidence="1">
    <location>
        <begin position="14"/>
        <end position="84"/>
    </location>
</feature>
<gene>
    <name evidence="2" type="ORF">SDC9_155400</name>
</gene>
<proteinExistence type="predicted"/>